<dbReference type="PANTHER" id="PTHR43811:SF57">
    <property type="entry name" value="FKBP-TYPE PEPTIDYL-PROLYL CIS-TRANS ISOMERASE FKPA-RELATED"/>
    <property type="match status" value="1"/>
</dbReference>
<reference evidence="8 9" key="1">
    <citation type="journal article" date="2022" name="Environ. Microbiol. Rep.">
        <title>Eco-phylogenetic analyses reveal divergent evolution of vitamin B12 metabolism in the marine bacterial family 'Psychromonadaceae'.</title>
        <authorList>
            <person name="Jin X."/>
            <person name="Yang Y."/>
            <person name="Cao H."/>
            <person name="Gao B."/>
            <person name="Zhao Z."/>
        </authorList>
    </citation>
    <scope>NUCLEOTIDE SEQUENCE [LARGE SCALE GENOMIC DNA]</scope>
    <source>
        <strain evidence="8 9">MKS20</strain>
    </source>
</reference>
<comment type="catalytic activity">
    <reaction evidence="1 5 6">
        <text>[protein]-peptidylproline (omega=180) = [protein]-peptidylproline (omega=0)</text>
        <dbReference type="Rhea" id="RHEA:16237"/>
        <dbReference type="Rhea" id="RHEA-COMP:10747"/>
        <dbReference type="Rhea" id="RHEA-COMP:10748"/>
        <dbReference type="ChEBI" id="CHEBI:83833"/>
        <dbReference type="ChEBI" id="CHEBI:83834"/>
        <dbReference type="EC" id="5.2.1.8"/>
    </reaction>
</comment>
<organism evidence="8 9">
    <name type="scientific">Motilimonas cestriensis</name>
    <dbReference type="NCBI Taxonomy" id="2742685"/>
    <lineage>
        <taxon>Bacteria</taxon>
        <taxon>Pseudomonadati</taxon>
        <taxon>Pseudomonadota</taxon>
        <taxon>Gammaproteobacteria</taxon>
        <taxon>Alteromonadales</taxon>
        <taxon>Alteromonadales genera incertae sedis</taxon>
        <taxon>Motilimonas</taxon>
    </lineage>
</organism>
<evidence type="ECO:0000256" key="3">
    <source>
        <dbReference type="ARBA" id="ARBA00023110"/>
    </source>
</evidence>
<proteinExistence type="inferred from homology"/>
<dbReference type="Pfam" id="PF00254">
    <property type="entry name" value="FKBP_C"/>
    <property type="match status" value="1"/>
</dbReference>
<keyword evidence="3 5" id="KW-0697">Rotamase</keyword>
<evidence type="ECO:0000256" key="4">
    <source>
        <dbReference type="ARBA" id="ARBA00023235"/>
    </source>
</evidence>
<dbReference type="Gene3D" id="3.10.50.40">
    <property type="match status" value="1"/>
</dbReference>
<sequence length="160" mass="17428">MFKFIIAIALIGFIAFYVTRNASDKRAAADNIAAGEVFLQKNRLEEGVIVTDSGLQYLRLKEGVGGEHPSAKDKVKVHYHGTLINGSVFDSSVDRGKPITFALNQVIPGWTEGLQLMKVGEKTRFFIPSTLGYKTRSVGSIPAGSTLIFDVELIAINPTQ</sequence>
<evidence type="ECO:0000256" key="2">
    <source>
        <dbReference type="ARBA" id="ARBA00006577"/>
    </source>
</evidence>
<feature type="domain" description="PPIase FKBP-type" evidence="7">
    <location>
        <begin position="72"/>
        <end position="157"/>
    </location>
</feature>
<evidence type="ECO:0000256" key="6">
    <source>
        <dbReference type="RuleBase" id="RU003915"/>
    </source>
</evidence>
<dbReference type="RefSeq" id="WP_233050948.1">
    <property type="nucleotide sequence ID" value="NZ_JAIMJA010000001.1"/>
</dbReference>
<dbReference type="Pfam" id="PF01346">
    <property type="entry name" value="FKBP_N"/>
    <property type="match status" value="1"/>
</dbReference>
<keyword evidence="4 5" id="KW-0413">Isomerase</keyword>
<evidence type="ECO:0000256" key="5">
    <source>
        <dbReference type="PROSITE-ProRule" id="PRU00277"/>
    </source>
</evidence>
<dbReference type="InterPro" id="IPR000774">
    <property type="entry name" value="PPIase_FKBP_N"/>
</dbReference>
<dbReference type="SUPFAM" id="SSF54534">
    <property type="entry name" value="FKBP-like"/>
    <property type="match status" value="1"/>
</dbReference>
<dbReference type="GO" id="GO:0016853">
    <property type="term" value="F:isomerase activity"/>
    <property type="evidence" value="ECO:0007669"/>
    <property type="project" value="UniProtKB-KW"/>
</dbReference>
<accession>A0ABS8W6C7</accession>
<dbReference type="InterPro" id="IPR046357">
    <property type="entry name" value="PPIase_dom_sf"/>
</dbReference>
<evidence type="ECO:0000313" key="9">
    <source>
        <dbReference type="Proteomes" id="UP001201273"/>
    </source>
</evidence>
<dbReference type="EMBL" id="JAIMJA010000001">
    <property type="protein sequence ID" value="MCE2593329.1"/>
    <property type="molecule type" value="Genomic_DNA"/>
</dbReference>
<dbReference type="PROSITE" id="PS50059">
    <property type="entry name" value="FKBP_PPIASE"/>
    <property type="match status" value="1"/>
</dbReference>
<evidence type="ECO:0000313" key="8">
    <source>
        <dbReference type="EMBL" id="MCE2593329.1"/>
    </source>
</evidence>
<comment type="caution">
    <text evidence="8">The sequence shown here is derived from an EMBL/GenBank/DDBJ whole genome shotgun (WGS) entry which is preliminary data.</text>
</comment>
<gene>
    <name evidence="8" type="ORF">K6Y31_00645</name>
</gene>
<keyword evidence="9" id="KW-1185">Reference proteome</keyword>
<comment type="similarity">
    <text evidence="2 6">Belongs to the FKBP-type PPIase family.</text>
</comment>
<dbReference type="Proteomes" id="UP001201273">
    <property type="component" value="Unassembled WGS sequence"/>
</dbReference>
<evidence type="ECO:0000259" key="7">
    <source>
        <dbReference type="PROSITE" id="PS50059"/>
    </source>
</evidence>
<dbReference type="EC" id="5.2.1.8" evidence="6"/>
<name>A0ABS8W6C7_9GAMM</name>
<dbReference type="PANTHER" id="PTHR43811">
    <property type="entry name" value="FKBP-TYPE PEPTIDYL-PROLYL CIS-TRANS ISOMERASE FKPA"/>
    <property type="match status" value="1"/>
</dbReference>
<evidence type="ECO:0000256" key="1">
    <source>
        <dbReference type="ARBA" id="ARBA00000971"/>
    </source>
</evidence>
<dbReference type="InterPro" id="IPR001179">
    <property type="entry name" value="PPIase_FKBP_dom"/>
</dbReference>
<protein>
    <recommendedName>
        <fullName evidence="6">Peptidyl-prolyl cis-trans isomerase</fullName>
        <ecNumber evidence="6">5.2.1.8</ecNumber>
    </recommendedName>
</protein>